<evidence type="ECO:0000313" key="2">
    <source>
        <dbReference type="EMBL" id="KAJ7218428.1"/>
    </source>
</evidence>
<accession>A0AAD6VPZ8</accession>
<dbReference type="Proteomes" id="UP001219525">
    <property type="component" value="Unassembled WGS sequence"/>
</dbReference>
<evidence type="ECO:0000313" key="3">
    <source>
        <dbReference type="Proteomes" id="UP001219525"/>
    </source>
</evidence>
<evidence type="ECO:0000313" key="1">
    <source>
        <dbReference type="EMBL" id="KAJ7192854.1"/>
    </source>
</evidence>
<protein>
    <submittedName>
        <fullName evidence="2">Uncharacterized protein</fullName>
    </submittedName>
</protein>
<sequence length="180" mass="20484">NGGKSAAMNFGPISSNPSRHPSSCLTLRGTDIPWVAEHKYVGVWFSSVQRDILHTHYELERKRDTASYVFWRSVLGCNLHVGCGRLPPIVGLGLRLYYALINPHLMHRSDIIIDVDHAFYLLLENLNTMILPGSYVEFGALAHAWTDTPQLYSELGVLIPLAHRHTTHIRRMELALRYLR</sequence>
<comment type="caution">
    <text evidence="2">The sequence shown here is derived from an EMBL/GenBank/DDBJ whole genome shotgun (WGS) entry which is preliminary data.</text>
</comment>
<dbReference type="AlphaFoldDB" id="A0AAD6VPZ8"/>
<reference evidence="2" key="1">
    <citation type="submission" date="2023-03" db="EMBL/GenBank/DDBJ databases">
        <title>Massive genome expansion in bonnet fungi (Mycena s.s.) driven by repeated elements and novel gene families across ecological guilds.</title>
        <authorList>
            <consortium name="Lawrence Berkeley National Laboratory"/>
            <person name="Harder C.B."/>
            <person name="Miyauchi S."/>
            <person name="Viragh M."/>
            <person name="Kuo A."/>
            <person name="Thoen E."/>
            <person name="Andreopoulos B."/>
            <person name="Lu D."/>
            <person name="Skrede I."/>
            <person name="Drula E."/>
            <person name="Henrissat B."/>
            <person name="Morin E."/>
            <person name="Kohler A."/>
            <person name="Barry K."/>
            <person name="LaButti K."/>
            <person name="Morin E."/>
            <person name="Salamov A."/>
            <person name="Lipzen A."/>
            <person name="Mereny Z."/>
            <person name="Hegedus B."/>
            <person name="Baldrian P."/>
            <person name="Stursova M."/>
            <person name="Weitz H."/>
            <person name="Taylor A."/>
            <person name="Grigoriev I.V."/>
            <person name="Nagy L.G."/>
            <person name="Martin F."/>
            <person name="Kauserud H."/>
        </authorList>
    </citation>
    <scope>NUCLEOTIDE SEQUENCE</scope>
    <source>
        <strain evidence="2">9144</strain>
    </source>
</reference>
<feature type="non-terminal residue" evidence="2">
    <location>
        <position position="1"/>
    </location>
</feature>
<dbReference type="EMBL" id="JARJCW010000012">
    <property type="protein sequence ID" value="KAJ7218428.1"/>
    <property type="molecule type" value="Genomic_DNA"/>
</dbReference>
<gene>
    <name evidence="2" type="ORF">GGX14DRAFT_356740</name>
    <name evidence="1" type="ORF">GGX14DRAFT_379745</name>
</gene>
<name>A0AAD6VPZ8_9AGAR</name>
<organism evidence="2 3">
    <name type="scientific">Mycena pura</name>
    <dbReference type="NCBI Taxonomy" id="153505"/>
    <lineage>
        <taxon>Eukaryota</taxon>
        <taxon>Fungi</taxon>
        <taxon>Dikarya</taxon>
        <taxon>Basidiomycota</taxon>
        <taxon>Agaricomycotina</taxon>
        <taxon>Agaricomycetes</taxon>
        <taxon>Agaricomycetidae</taxon>
        <taxon>Agaricales</taxon>
        <taxon>Marasmiineae</taxon>
        <taxon>Mycenaceae</taxon>
        <taxon>Mycena</taxon>
    </lineage>
</organism>
<proteinExistence type="predicted"/>
<keyword evidence="3" id="KW-1185">Reference proteome</keyword>
<dbReference type="EMBL" id="JARJCW010000115">
    <property type="protein sequence ID" value="KAJ7192854.1"/>
    <property type="molecule type" value="Genomic_DNA"/>
</dbReference>